<comment type="caution">
    <text evidence="2">The sequence shown here is derived from an EMBL/GenBank/DDBJ whole genome shotgun (WGS) entry which is preliminary data.</text>
</comment>
<feature type="chain" id="PRO_5047014103" description="Lipoprotein" evidence="1">
    <location>
        <begin position="20"/>
        <end position="255"/>
    </location>
</feature>
<proteinExistence type="predicted"/>
<organism evidence="2 3">
    <name type="scientific">Hymenobacter ruricola</name>
    <dbReference type="NCBI Taxonomy" id="2791023"/>
    <lineage>
        <taxon>Bacteria</taxon>
        <taxon>Pseudomonadati</taxon>
        <taxon>Bacteroidota</taxon>
        <taxon>Cytophagia</taxon>
        <taxon>Cytophagales</taxon>
        <taxon>Hymenobacteraceae</taxon>
        <taxon>Hymenobacter</taxon>
    </lineage>
</organism>
<feature type="signal peptide" evidence="1">
    <location>
        <begin position="1"/>
        <end position="19"/>
    </location>
</feature>
<evidence type="ECO:0008006" key="4">
    <source>
        <dbReference type="Google" id="ProtNLM"/>
    </source>
</evidence>
<accession>A0ABS0I649</accession>
<keyword evidence="1" id="KW-0732">Signal</keyword>
<reference evidence="2 3" key="1">
    <citation type="submission" date="2020-11" db="EMBL/GenBank/DDBJ databases">
        <authorList>
            <person name="Kim M.K."/>
        </authorList>
    </citation>
    <scope>NUCLEOTIDE SEQUENCE [LARGE SCALE GENOMIC DNA]</scope>
    <source>
        <strain evidence="2 3">BT662</strain>
    </source>
</reference>
<gene>
    <name evidence="2" type="ORF">I2H31_15050</name>
</gene>
<sequence length="255" mass="26322">MKKLRLLATAAALTGAAAAGFGLLARPAASVPADANQPVAGSVKGGRPLGLFFMTKYWMATHSLEKATYYFAPTGQVYVNPTGFSTAQLAALPAGSRGRYALAGNKLTVRWADGQTQSSEVEPQTETFAWDMGIFLAGRPFASPSQLVGAFEGGNSISTSSGSAAAVSGLTFRANGTYSGGSASSFGGRSEAGAKTYSAGSSGSAAGRWTLSGWMLTLTDGAGRSTSGVAYPIEKDEKTGQVTRFYFNNVAYKRL</sequence>
<keyword evidence="3" id="KW-1185">Reference proteome</keyword>
<name>A0ABS0I649_9BACT</name>
<evidence type="ECO:0000313" key="3">
    <source>
        <dbReference type="Proteomes" id="UP000618931"/>
    </source>
</evidence>
<dbReference type="Proteomes" id="UP000618931">
    <property type="component" value="Unassembled WGS sequence"/>
</dbReference>
<dbReference type="RefSeq" id="WP_196293862.1">
    <property type="nucleotide sequence ID" value="NZ_JADQDM010000007.1"/>
</dbReference>
<evidence type="ECO:0000313" key="2">
    <source>
        <dbReference type="EMBL" id="MBF9222420.1"/>
    </source>
</evidence>
<evidence type="ECO:0000256" key="1">
    <source>
        <dbReference type="SAM" id="SignalP"/>
    </source>
</evidence>
<dbReference type="EMBL" id="JADQDM010000007">
    <property type="protein sequence ID" value="MBF9222420.1"/>
    <property type="molecule type" value="Genomic_DNA"/>
</dbReference>
<protein>
    <recommendedName>
        <fullName evidence="4">Lipoprotein</fullName>
    </recommendedName>
</protein>